<keyword evidence="1" id="KW-0472">Membrane</keyword>
<sequence length="206" mass="23468">MENLTIDHIIPFVEMHRHVGYLILFLVMVVEGEMFVILAGILAHLKVFDIGDVIWVTLLGVLLGDLLWYQLGVFVSGQGKFPDIVRFLEKTVLSFLPRFREKPFKSIFLSKFIYGANHTTLILSGVLNVKFRIFAEAEIVASVIWVLIFSAVGYFFGYAALAVTHKVTNFILIAVIFMVGFVLIQRFASKRYGEYEQNHEKENSDA</sequence>
<evidence type="ECO:0000256" key="1">
    <source>
        <dbReference type="SAM" id="Phobius"/>
    </source>
</evidence>
<dbReference type="EMBL" id="MNVN01000003">
    <property type="protein sequence ID" value="OIO31253.1"/>
    <property type="molecule type" value="Genomic_DNA"/>
</dbReference>
<dbReference type="InterPro" id="IPR032816">
    <property type="entry name" value="VTT_dom"/>
</dbReference>
<proteinExistence type="predicted"/>
<dbReference type="Proteomes" id="UP000181992">
    <property type="component" value="Unassembled WGS sequence"/>
</dbReference>
<dbReference type="PANTHER" id="PTHR42709">
    <property type="entry name" value="ALKALINE PHOSPHATASE LIKE PROTEIN"/>
    <property type="match status" value="1"/>
</dbReference>
<dbReference type="GO" id="GO:0005886">
    <property type="term" value="C:plasma membrane"/>
    <property type="evidence" value="ECO:0007669"/>
    <property type="project" value="TreeGrafter"/>
</dbReference>
<name>A0A1J4V909_9BACT</name>
<accession>A0A1J4V909</accession>
<feature type="transmembrane region" description="Helical" evidence="1">
    <location>
        <begin position="167"/>
        <end position="184"/>
    </location>
</feature>
<reference evidence="3 4" key="1">
    <citation type="journal article" date="2016" name="Environ. Microbiol.">
        <title>Genomic resolution of a cold subsurface aquifer community provides metabolic insights for novel microbes adapted to high CO concentrations.</title>
        <authorList>
            <person name="Probst A.J."/>
            <person name="Castelle C.J."/>
            <person name="Singh A."/>
            <person name="Brown C.T."/>
            <person name="Anantharaman K."/>
            <person name="Sharon I."/>
            <person name="Hug L.A."/>
            <person name="Burstein D."/>
            <person name="Emerson J.B."/>
            <person name="Thomas B.C."/>
            <person name="Banfield J.F."/>
        </authorList>
    </citation>
    <scope>NUCLEOTIDE SEQUENCE [LARGE SCALE GENOMIC DNA]</scope>
    <source>
        <strain evidence="3">CG1_02_43_90</strain>
    </source>
</reference>
<feature type="domain" description="VTT" evidence="2">
    <location>
        <begin position="32"/>
        <end position="154"/>
    </location>
</feature>
<organism evidence="3 4">
    <name type="scientific">Candidatus Nomurabacteria bacterium CG1_02_43_90</name>
    <dbReference type="NCBI Taxonomy" id="1805281"/>
    <lineage>
        <taxon>Bacteria</taxon>
        <taxon>Candidatus Nomuraibacteriota</taxon>
    </lineage>
</organism>
<evidence type="ECO:0000259" key="2">
    <source>
        <dbReference type="Pfam" id="PF09335"/>
    </source>
</evidence>
<evidence type="ECO:0000313" key="3">
    <source>
        <dbReference type="EMBL" id="OIO31253.1"/>
    </source>
</evidence>
<dbReference type="InterPro" id="IPR051311">
    <property type="entry name" value="DedA_domain"/>
</dbReference>
<protein>
    <recommendedName>
        <fullName evidence="2">VTT domain-containing protein</fullName>
    </recommendedName>
</protein>
<dbReference type="AlphaFoldDB" id="A0A1J4V909"/>
<gene>
    <name evidence="3" type="ORF">AUJ77_00380</name>
</gene>
<feature type="transmembrane region" description="Helical" evidence="1">
    <location>
        <begin position="20"/>
        <end position="41"/>
    </location>
</feature>
<dbReference type="Pfam" id="PF09335">
    <property type="entry name" value="VTT_dom"/>
    <property type="match status" value="1"/>
</dbReference>
<keyword evidence="1" id="KW-0812">Transmembrane</keyword>
<evidence type="ECO:0000313" key="4">
    <source>
        <dbReference type="Proteomes" id="UP000181992"/>
    </source>
</evidence>
<feature type="transmembrane region" description="Helical" evidence="1">
    <location>
        <begin position="53"/>
        <end position="71"/>
    </location>
</feature>
<dbReference type="STRING" id="1805281.AUJ77_00380"/>
<feature type="transmembrane region" description="Helical" evidence="1">
    <location>
        <begin position="139"/>
        <end position="161"/>
    </location>
</feature>
<comment type="caution">
    <text evidence="3">The sequence shown here is derived from an EMBL/GenBank/DDBJ whole genome shotgun (WGS) entry which is preliminary data.</text>
</comment>
<dbReference type="PANTHER" id="PTHR42709:SF2">
    <property type="entry name" value="INNER MEMBRANE PROTEIN YOHD"/>
    <property type="match status" value="1"/>
</dbReference>
<keyword evidence="1" id="KW-1133">Transmembrane helix</keyword>